<organism evidence="2 3">
    <name type="scientific">Trichuris muris</name>
    <name type="common">Mouse whipworm</name>
    <dbReference type="NCBI Taxonomy" id="70415"/>
    <lineage>
        <taxon>Eukaryota</taxon>
        <taxon>Metazoa</taxon>
        <taxon>Ecdysozoa</taxon>
        <taxon>Nematoda</taxon>
        <taxon>Enoplea</taxon>
        <taxon>Dorylaimia</taxon>
        <taxon>Trichinellida</taxon>
        <taxon>Trichuridae</taxon>
        <taxon>Trichuris</taxon>
    </lineage>
</organism>
<protein>
    <submittedName>
        <fullName evidence="3">G-protein coupled receptors family 1 profile domain-containing protein</fullName>
    </submittedName>
</protein>
<dbReference type="Proteomes" id="UP000046395">
    <property type="component" value="Unassembled WGS sequence"/>
</dbReference>
<proteinExistence type="predicted"/>
<keyword evidence="1" id="KW-0732">Signal</keyword>
<dbReference type="AlphaFoldDB" id="A0A5S6QZ93"/>
<reference evidence="3" key="1">
    <citation type="submission" date="2019-12" db="UniProtKB">
        <authorList>
            <consortium name="WormBaseParasite"/>
        </authorList>
    </citation>
    <scope>IDENTIFICATION</scope>
</reference>
<sequence>MPYFASGCLVILHFSSGCILFLPTETLSGEGLTASESTVRSTRATSVRIIRLRKDITWRRERKQRKCLNVLLNIIVMASNFTWTSVAVLNCVPVEGLQRVPKLVALMSLSNDRR</sequence>
<evidence type="ECO:0000256" key="1">
    <source>
        <dbReference type="SAM" id="SignalP"/>
    </source>
</evidence>
<name>A0A5S6QZ93_TRIMR</name>
<evidence type="ECO:0000313" key="2">
    <source>
        <dbReference type="Proteomes" id="UP000046395"/>
    </source>
</evidence>
<feature type="chain" id="PRO_5024438655" evidence="1">
    <location>
        <begin position="18"/>
        <end position="114"/>
    </location>
</feature>
<accession>A0A5S6QZ93</accession>
<evidence type="ECO:0000313" key="3">
    <source>
        <dbReference type="WBParaSite" id="TMUE_3000012227.1"/>
    </source>
</evidence>
<dbReference type="WBParaSite" id="TMUE_3000012227.1">
    <property type="protein sequence ID" value="TMUE_3000012227.1"/>
    <property type="gene ID" value="WBGene00294427"/>
</dbReference>
<keyword evidence="2" id="KW-1185">Reference proteome</keyword>
<feature type="signal peptide" evidence="1">
    <location>
        <begin position="1"/>
        <end position="17"/>
    </location>
</feature>